<dbReference type="GO" id="GO:0016853">
    <property type="term" value="F:isomerase activity"/>
    <property type="evidence" value="ECO:0007669"/>
    <property type="project" value="UniProtKB-KW"/>
</dbReference>
<dbReference type="Gene3D" id="1.10.12.10">
    <property type="entry name" value="Lyase 2-enoyl-coa Hydratase, Chain A, domain 2"/>
    <property type="match status" value="1"/>
</dbReference>
<keyword evidence="3" id="KW-1185">Reference proteome</keyword>
<dbReference type="EMBL" id="SACN01000001">
    <property type="protein sequence ID" value="RVT95161.1"/>
    <property type="molecule type" value="Genomic_DNA"/>
</dbReference>
<keyword evidence="2" id="KW-0413">Isomerase</keyword>
<dbReference type="PANTHER" id="PTHR43459:SF3">
    <property type="entry name" value="ENOYL-COA HYDRATASE ECHA15 (ENOYL HYDRASE) (UNSATURATED ACYL-COA HYDRATASE) (CROTONASE)-RELATED"/>
    <property type="match status" value="1"/>
</dbReference>
<dbReference type="InterPro" id="IPR029045">
    <property type="entry name" value="ClpP/crotonase-like_dom_sf"/>
</dbReference>
<comment type="similarity">
    <text evidence="1">Belongs to the enoyl-CoA hydratase/isomerase family.</text>
</comment>
<organism evidence="2 3">
    <name type="scientific">Sphingomonas crocodyli</name>
    <dbReference type="NCBI Taxonomy" id="1979270"/>
    <lineage>
        <taxon>Bacteria</taxon>
        <taxon>Pseudomonadati</taxon>
        <taxon>Pseudomonadota</taxon>
        <taxon>Alphaproteobacteria</taxon>
        <taxon>Sphingomonadales</taxon>
        <taxon>Sphingomonadaceae</taxon>
        <taxon>Sphingomonas</taxon>
    </lineage>
</organism>
<dbReference type="SUPFAM" id="SSF52096">
    <property type="entry name" value="ClpP/crotonase"/>
    <property type="match status" value="1"/>
</dbReference>
<accession>A0A437MBY8</accession>
<dbReference type="Proteomes" id="UP000282971">
    <property type="component" value="Unassembled WGS sequence"/>
</dbReference>
<dbReference type="InterPro" id="IPR001753">
    <property type="entry name" value="Enoyl-CoA_hydra/iso"/>
</dbReference>
<protein>
    <submittedName>
        <fullName evidence="2">Enoyl-CoA hydratase/isomerase family protein</fullName>
    </submittedName>
</protein>
<proteinExistence type="inferred from homology"/>
<reference evidence="2 3" key="1">
    <citation type="submission" date="2019-01" db="EMBL/GenBank/DDBJ databases">
        <authorList>
            <person name="Chen W.-M."/>
        </authorList>
    </citation>
    <scope>NUCLEOTIDE SEQUENCE [LARGE SCALE GENOMIC DNA]</scope>
    <source>
        <strain evidence="2 3">CCP-7</strain>
    </source>
</reference>
<name>A0A437MBY8_9SPHN</name>
<sequence length="237" mass="25568">MNATNPQMHQELERAFPEIGRDPDCNVVILTGEGRCFSAGGDIVDMRDRLDDHVRWLEAMREARAILYNVVDLPQPLICKVNGAATGLGSTLALFSDIIVAKDTAKIADTHVNVGLVAGDGGAVIWPAIIGHARAKLYLLTGKPITGKEAAEIGLITEAVPAEALDARVQEIAETIAALPAVAVKLTKKSINMDLRQKLDTMIEAHLGYETMSHLSLDHREAINAFADKRTPVFTGK</sequence>
<evidence type="ECO:0000313" key="2">
    <source>
        <dbReference type="EMBL" id="RVT95161.1"/>
    </source>
</evidence>
<dbReference type="Pfam" id="PF00378">
    <property type="entry name" value="ECH_1"/>
    <property type="match status" value="1"/>
</dbReference>
<evidence type="ECO:0000256" key="1">
    <source>
        <dbReference type="ARBA" id="ARBA00005254"/>
    </source>
</evidence>
<dbReference type="OrthoDB" id="9802898at2"/>
<dbReference type="Gene3D" id="3.90.226.10">
    <property type="entry name" value="2-enoyl-CoA Hydratase, Chain A, domain 1"/>
    <property type="match status" value="1"/>
</dbReference>
<dbReference type="PANTHER" id="PTHR43459">
    <property type="entry name" value="ENOYL-COA HYDRATASE"/>
    <property type="match status" value="1"/>
</dbReference>
<evidence type="ECO:0000313" key="3">
    <source>
        <dbReference type="Proteomes" id="UP000282971"/>
    </source>
</evidence>
<dbReference type="InterPro" id="IPR014748">
    <property type="entry name" value="Enoyl-CoA_hydra_C"/>
</dbReference>
<dbReference type="AlphaFoldDB" id="A0A437MBY8"/>
<comment type="caution">
    <text evidence="2">The sequence shown here is derived from an EMBL/GenBank/DDBJ whole genome shotgun (WGS) entry which is preliminary data.</text>
</comment>
<dbReference type="CDD" id="cd06558">
    <property type="entry name" value="crotonase-like"/>
    <property type="match status" value="1"/>
</dbReference>
<gene>
    <name evidence="2" type="ORF">EOD43_11815</name>
</gene>